<dbReference type="InterPro" id="IPR020843">
    <property type="entry name" value="ER"/>
</dbReference>
<keyword evidence="3 6" id="KW-0479">Metal-binding</keyword>
<dbReference type="SUPFAM" id="SSF51735">
    <property type="entry name" value="NAD(P)-binding Rossmann-fold domains"/>
    <property type="match status" value="1"/>
</dbReference>
<feature type="domain" description="Enoyl reductase (ER)" evidence="7">
    <location>
        <begin position="65"/>
        <end position="288"/>
    </location>
</feature>
<dbReference type="Gene3D" id="3.40.50.720">
    <property type="entry name" value="NAD(P)-binding Rossmann-like Domain"/>
    <property type="match status" value="1"/>
</dbReference>
<evidence type="ECO:0000256" key="3">
    <source>
        <dbReference type="ARBA" id="ARBA00022723"/>
    </source>
</evidence>
<dbReference type="Proteomes" id="UP000017668">
    <property type="component" value="Unassembled WGS sequence"/>
</dbReference>
<dbReference type="PANTHER" id="PTHR43350:SF19">
    <property type="entry name" value="D-GULOSIDE 3-DEHYDROGENASE"/>
    <property type="match status" value="1"/>
</dbReference>
<evidence type="ECO:0000256" key="4">
    <source>
        <dbReference type="ARBA" id="ARBA00022833"/>
    </source>
</evidence>
<gene>
    <name evidence="8" type="ORF">C241_26300</name>
</gene>
<comment type="caution">
    <text evidence="8">The sequence shown here is derived from an EMBL/GenBank/DDBJ whole genome shotgun (WGS) entry which is preliminary data.</text>
</comment>
<name>A0ABN0HF34_RHILU</name>
<comment type="cofactor">
    <cofactor evidence="1 6">
        <name>Zn(2+)</name>
        <dbReference type="ChEBI" id="CHEBI:29105"/>
    </cofactor>
</comment>
<dbReference type="CDD" id="cd08269">
    <property type="entry name" value="Zn_ADH9"/>
    <property type="match status" value="1"/>
</dbReference>
<dbReference type="EMBL" id="AMQQ01000051">
    <property type="protein sequence ID" value="EKJ93166.1"/>
    <property type="molecule type" value="Genomic_DNA"/>
</dbReference>
<dbReference type="SMART" id="SM00829">
    <property type="entry name" value="PKS_ER"/>
    <property type="match status" value="1"/>
</dbReference>
<dbReference type="InterPro" id="IPR013154">
    <property type="entry name" value="ADH-like_N"/>
</dbReference>
<evidence type="ECO:0000256" key="1">
    <source>
        <dbReference type="ARBA" id="ARBA00001947"/>
    </source>
</evidence>
<organism evidence="8 9">
    <name type="scientific">Bradyrhizobium lupini HPC(L)</name>
    <dbReference type="NCBI Taxonomy" id="1229491"/>
    <lineage>
        <taxon>Bacteria</taxon>
        <taxon>Pseudomonadati</taxon>
        <taxon>Pseudomonadota</taxon>
        <taxon>Alphaproteobacteria</taxon>
        <taxon>Hyphomicrobiales</taxon>
        <taxon>Nitrobacteraceae</taxon>
        <taxon>Bradyrhizobium</taxon>
    </lineage>
</organism>
<dbReference type="InterPro" id="IPR011032">
    <property type="entry name" value="GroES-like_sf"/>
</dbReference>
<evidence type="ECO:0000256" key="6">
    <source>
        <dbReference type="RuleBase" id="RU361277"/>
    </source>
</evidence>
<comment type="similarity">
    <text evidence="2 6">Belongs to the zinc-containing alcohol dehydrogenase family.</text>
</comment>
<evidence type="ECO:0000259" key="7">
    <source>
        <dbReference type="SMART" id="SM00829"/>
    </source>
</evidence>
<dbReference type="Pfam" id="PF00107">
    <property type="entry name" value="ADH_zinc_N"/>
    <property type="match status" value="1"/>
</dbReference>
<dbReference type="InterPro" id="IPR002328">
    <property type="entry name" value="ADH_Zn_CS"/>
</dbReference>
<keyword evidence="5" id="KW-0560">Oxidoreductase</keyword>
<sequence length="375" mass="41168">MNDFNVVFYFINDFFRNQSRARLFGISEPVVLLPTGMPAVIRIRSVVMNLVDNRSSTMQAAVVTGPGTLHVEAHPLAAPGPHQVRIRLEGCGVCASNLTPWSGPEWMQFPTEPGGLGHEGWGVIDRVGAGVDDLKIGDRVAALSYHAYASHDIADAGLVVRLPSELDGHPFPGEPLGCAMNIFERSGIEAGQTVAVIGIGFIGALLTQLAARRGARVIAISRRPFSLEVAHRMGATELVEMDDHWRIIECVRQLTDGRFCDRVIEAVGKQWPLDLAGELTAERGRLIIAGYHQDGPRQINMQLWNWRGLDVINAHERDPAIYISGMRKAAAAVVAGELNPSTLYTHRYTLNDLDRALNDTRDRPEGFLKALITYP</sequence>
<dbReference type="Gene3D" id="3.90.180.10">
    <property type="entry name" value="Medium-chain alcohol dehydrogenases, catalytic domain"/>
    <property type="match status" value="2"/>
</dbReference>
<accession>A0ABN0HF34</accession>
<proteinExistence type="inferred from homology"/>
<dbReference type="Pfam" id="PF08240">
    <property type="entry name" value="ADH_N"/>
    <property type="match status" value="1"/>
</dbReference>
<dbReference type="PANTHER" id="PTHR43350">
    <property type="entry name" value="NAD-DEPENDENT ALCOHOL DEHYDROGENASE"/>
    <property type="match status" value="1"/>
</dbReference>
<reference evidence="8 9" key="1">
    <citation type="journal article" date="2013" name="Genome Announc.">
        <title>Genome Sequence of Rhizobium lupini HPC(L) Isolated from Saline Desert Soil, Kutch (Gujarat).</title>
        <authorList>
            <person name="Agarwal L."/>
            <person name="Purohit H.J."/>
        </authorList>
    </citation>
    <scope>NUCLEOTIDE SEQUENCE [LARGE SCALE GENOMIC DNA]</scope>
    <source>
        <strain evidence="9">HPC(L)</strain>
    </source>
</reference>
<dbReference type="InterPro" id="IPR036291">
    <property type="entry name" value="NAD(P)-bd_dom_sf"/>
</dbReference>
<evidence type="ECO:0000256" key="5">
    <source>
        <dbReference type="ARBA" id="ARBA00023002"/>
    </source>
</evidence>
<dbReference type="PROSITE" id="PS00059">
    <property type="entry name" value="ADH_ZINC"/>
    <property type="match status" value="1"/>
</dbReference>
<evidence type="ECO:0000313" key="9">
    <source>
        <dbReference type="Proteomes" id="UP000017668"/>
    </source>
</evidence>
<keyword evidence="4 6" id="KW-0862">Zinc</keyword>
<protein>
    <submittedName>
        <fullName evidence="8">Oxidoreductase</fullName>
    </submittedName>
</protein>
<keyword evidence="9" id="KW-1185">Reference proteome</keyword>
<evidence type="ECO:0000256" key="2">
    <source>
        <dbReference type="ARBA" id="ARBA00008072"/>
    </source>
</evidence>
<dbReference type="InterPro" id="IPR013149">
    <property type="entry name" value="ADH-like_C"/>
</dbReference>
<dbReference type="SUPFAM" id="SSF50129">
    <property type="entry name" value="GroES-like"/>
    <property type="match status" value="1"/>
</dbReference>
<evidence type="ECO:0000313" key="8">
    <source>
        <dbReference type="EMBL" id="EKJ93166.1"/>
    </source>
</evidence>